<dbReference type="AlphaFoldDB" id="A0AAD2DHN2"/>
<sequence>MGQLLNSRVLRVERDLRAVRDKATSSEQLESVREEVAEGLGGVTGGGCGGEIWGFQLVLSELQELKKKQKLVVFNKENLRKDLEEAEKDISFFQKTVGRNRQEETRTLCVMSRS</sequence>
<accession>A0AAD2DHN2</accession>
<evidence type="ECO:0000313" key="1">
    <source>
        <dbReference type="EMBL" id="CAI9754887.1"/>
    </source>
</evidence>
<dbReference type="Proteomes" id="UP000834106">
    <property type="component" value="Chromosome 1"/>
</dbReference>
<proteinExistence type="predicted"/>
<name>A0AAD2DHN2_9LAMI</name>
<evidence type="ECO:0000313" key="2">
    <source>
        <dbReference type="Proteomes" id="UP000834106"/>
    </source>
</evidence>
<protein>
    <submittedName>
        <fullName evidence="1">Uncharacterized protein</fullName>
    </submittedName>
</protein>
<reference evidence="1" key="1">
    <citation type="submission" date="2023-05" db="EMBL/GenBank/DDBJ databases">
        <authorList>
            <person name="Huff M."/>
        </authorList>
    </citation>
    <scope>NUCLEOTIDE SEQUENCE</scope>
</reference>
<gene>
    <name evidence="1" type="ORF">FPE_LOCUS2318</name>
</gene>
<organism evidence="1 2">
    <name type="scientific">Fraxinus pennsylvanica</name>
    <dbReference type="NCBI Taxonomy" id="56036"/>
    <lineage>
        <taxon>Eukaryota</taxon>
        <taxon>Viridiplantae</taxon>
        <taxon>Streptophyta</taxon>
        <taxon>Embryophyta</taxon>
        <taxon>Tracheophyta</taxon>
        <taxon>Spermatophyta</taxon>
        <taxon>Magnoliopsida</taxon>
        <taxon>eudicotyledons</taxon>
        <taxon>Gunneridae</taxon>
        <taxon>Pentapetalae</taxon>
        <taxon>asterids</taxon>
        <taxon>lamiids</taxon>
        <taxon>Lamiales</taxon>
        <taxon>Oleaceae</taxon>
        <taxon>Oleeae</taxon>
        <taxon>Fraxinus</taxon>
    </lineage>
</organism>
<keyword evidence="2" id="KW-1185">Reference proteome</keyword>
<dbReference type="EMBL" id="OU503036">
    <property type="protein sequence ID" value="CAI9754887.1"/>
    <property type="molecule type" value="Genomic_DNA"/>
</dbReference>